<dbReference type="PANTHER" id="PTHR14517">
    <property type="entry name" value="RIB43A-RELATED"/>
    <property type="match status" value="1"/>
</dbReference>
<organism evidence="12 13">
    <name type="scientific">Homarus americanus</name>
    <name type="common">American lobster</name>
    <dbReference type="NCBI Taxonomy" id="6706"/>
    <lineage>
        <taxon>Eukaryota</taxon>
        <taxon>Metazoa</taxon>
        <taxon>Ecdysozoa</taxon>
        <taxon>Arthropoda</taxon>
        <taxon>Crustacea</taxon>
        <taxon>Multicrustacea</taxon>
        <taxon>Malacostraca</taxon>
        <taxon>Eumalacostraca</taxon>
        <taxon>Eucarida</taxon>
        <taxon>Decapoda</taxon>
        <taxon>Pleocyemata</taxon>
        <taxon>Astacidea</taxon>
        <taxon>Nephropoidea</taxon>
        <taxon>Nephropidae</taxon>
        <taxon>Homarus</taxon>
    </lineage>
</organism>
<feature type="coiled-coil region" evidence="10">
    <location>
        <begin position="114"/>
        <end position="196"/>
    </location>
</feature>
<proteinExistence type="inferred from homology"/>
<keyword evidence="6" id="KW-0969">Cilium</keyword>
<dbReference type="EMBL" id="JAHLQT010041650">
    <property type="protein sequence ID" value="KAG7155439.1"/>
    <property type="molecule type" value="Genomic_DNA"/>
</dbReference>
<keyword evidence="5 10" id="KW-0175">Coiled coil</keyword>
<evidence type="ECO:0000256" key="9">
    <source>
        <dbReference type="ARBA" id="ARBA00046435"/>
    </source>
</evidence>
<comment type="subcellular location">
    <subcellularLocation>
        <location evidence="1">Cytoplasm</location>
        <location evidence="1">Cytoskeleton</location>
        <location evidence="1">Flagellum axoneme</location>
    </subcellularLocation>
</comment>
<keyword evidence="3" id="KW-0963">Cytoplasm</keyword>
<keyword evidence="4" id="KW-0282">Flagellum</keyword>
<sequence>MGVDVASLSQQVEERRRQEEDARRTQQEFERLAATQDRAALLLQHQENKAREGRRQELVQYWREEQRPERRREYDLNSHDHLTSTLYQLRFDGEDLGFGERVKQQQEQTKAWLWQQQEDQRQRLLQEKERERMEQLEVAEVDERARKLTEAEELCRRAEQLAIDQYNQTLTRERESAKAAERQADLKAEEQELRNAILGTFLTEDPRMARSALGPHRVITDRWKGMTPEQRREIEETRVQQVAERKRREEKEQREARSWEDLATRADRAALLLAHHEDLHTRNREATLTATNTRLAEEQRQERLRLDTLMTTNVPTQEYYSQFGVYPR</sequence>
<dbReference type="InterPro" id="IPR008805">
    <property type="entry name" value="RIB43A"/>
</dbReference>
<evidence type="ECO:0000256" key="10">
    <source>
        <dbReference type="SAM" id="Coils"/>
    </source>
</evidence>
<evidence type="ECO:0000256" key="8">
    <source>
        <dbReference type="ARBA" id="ARBA00023273"/>
    </source>
</evidence>
<comment type="caution">
    <text evidence="12">The sequence shown here is derived from an EMBL/GenBank/DDBJ whole genome shotgun (WGS) entry which is preliminary data.</text>
</comment>
<evidence type="ECO:0000256" key="5">
    <source>
        <dbReference type="ARBA" id="ARBA00023054"/>
    </source>
</evidence>
<feature type="region of interest" description="Disordered" evidence="11">
    <location>
        <begin position="1"/>
        <end position="26"/>
    </location>
</feature>
<dbReference type="Proteomes" id="UP000747542">
    <property type="component" value="Unassembled WGS sequence"/>
</dbReference>
<dbReference type="Pfam" id="PF05914">
    <property type="entry name" value="RIB43A"/>
    <property type="match status" value="1"/>
</dbReference>
<evidence type="ECO:0000313" key="12">
    <source>
        <dbReference type="EMBL" id="KAG7155439.1"/>
    </source>
</evidence>
<keyword evidence="7" id="KW-0206">Cytoskeleton</keyword>
<keyword evidence="13" id="KW-1185">Reference proteome</keyword>
<evidence type="ECO:0000313" key="13">
    <source>
        <dbReference type="Proteomes" id="UP000747542"/>
    </source>
</evidence>
<keyword evidence="8" id="KW-0966">Cell projection</keyword>
<accession>A0A8J5JLN3</accession>
<evidence type="ECO:0000256" key="7">
    <source>
        <dbReference type="ARBA" id="ARBA00023212"/>
    </source>
</evidence>
<feature type="compositionally biased region" description="Basic and acidic residues" evidence="11">
    <location>
        <begin position="12"/>
        <end position="26"/>
    </location>
</feature>
<evidence type="ECO:0000256" key="3">
    <source>
        <dbReference type="ARBA" id="ARBA00022490"/>
    </source>
</evidence>
<name>A0A8J5JLN3_HOMAM</name>
<evidence type="ECO:0000256" key="6">
    <source>
        <dbReference type="ARBA" id="ARBA00023069"/>
    </source>
</evidence>
<evidence type="ECO:0000256" key="1">
    <source>
        <dbReference type="ARBA" id="ARBA00004611"/>
    </source>
</evidence>
<evidence type="ECO:0000256" key="2">
    <source>
        <dbReference type="ARBA" id="ARBA00006875"/>
    </source>
</evidence>
<protein>
    <submittedName>
        <fullName evidence="12">RIB43A-like with coiled-coils protein 2-like</fullName>
    </submittedName>
</protein>
<reference evidence="12" key="1">
    <citation type="journal article" date="2021" name="Sci. Adv.">
        <title>The American lobster genome reveals insights on longevity, neural, and immune adaptations.</title>
        <authorList>
            <person name="Polinski J.M."/>
            <person name="Zimin A.V."/>
            <person name="Clark K.F."/>
            <person name="Kohn A.B."/>
            <person name="Sadowski N."/>
            <person name="Timp W."/>
            <person name="Ptitsyn A."/>
            <person name="Khanna P."/>
            <person name="Romanova D.Y."/>
            <person name="Williams P."/>
            <person name="Greenwood S.J."/>
            <person name="Moroz L.L."/>
            <person name="Walt D.R."/>
            <person name="Bodnar A.G."/>
        </authorList>
    </citation>
    <scope>NUCLEOTIDE SEQUENCE</scope>
    <source>
        <strain evidence="12">GMGI-L3</strain>
    </source>
</reference>
<evidence type="ECO:0000256" key="4">
    <source>
        <dbReference type="ARBA" id="ARBA00022846"/>
    </source>
</evidence>
<dbReference type="PANTHER" id="PTHR14517:SF6">
    <property type="entry name" value="RE41410P"/>
    <property type="match status" value="1"/>
</dbReference>
<comment type="similarity">
    <text evidence="2">Belongs to the RIB43A family.</text>
</comment>
<gene>
    <name evidence="12" type="primary">RIBC2-L</name>
    <name evidence="12" type="ORF">Hamer_G019857</name>
</gene>
<comment type="subunit">
    <text evidence="9">Microtubule inner protein component of sperm flagellar doublet microtubules.</text>
</comment>
<dbReference type="AlphaFoldDB" id="A0A8J5JLN3"/>
<evidence type="ECO:0000256" key="11">
    <source>
        <dbReference type="SAM" id="MobiDB-lite"/>
    </source>
</evidence>